<accession>A0A6S6TI43</accession>
<dbReference type="EMBL" id="CACVAX010000044">
    <property type="protein sequence ID" value="CAA6816128.1"/>
    <property type="molecule type" value="Genomic_DNA"/>
</dbReference>
<reference evidence="2" key="1">
    <citation type="submission" date="2020-01" db="EMBL/GenBank/DDBJ databases">
        <authorList>
            <person name="Meier V. D."/>
            <person name="Meier V D."/>
        </authorList>
    </citation>
    <scope>NUCLEOTIDE SEQUENCE</scope>
    <source>
        <strain evidence="2">HLG_WM_MAG_04</strain>
    </source>
</reference>
<evidence type="ECO:0000256" key="1">
    <source>
        <dbReference type="SAM" id="Coils"/>
    </source>
</evidence>
<evidence type="ECO:0000313" key="2">
    <source>
        <dbReference type="EMBL" id="CAA6816128.1"/>
    </source>
</evidence>
<gene>
    <name evidence="2" type="ORF">HELGO_WM7199</name>
</gene>
<feature type="coiled-coil region" evidence="1">
    <location>
        <begin position="13"/>
        <end position="40"/>
    </location>
</feature>
<name>A0A6S6TI43_9BACT</name>
<protein>
    <submittedName>
        <fullName evidence="2">Uncharacterized protein</fullName>
    </submittedName>
</protein>
<dbReference type="AlphaFoldDB" id="A0A6S6TI43"/>
<keyword evidence="1" id="KW-0175">Coiled coil</keyword>
<sequence length="90" mass="10704">MLIVLIIGIGFLNADDIQNIEKLKAEKKVLELKLEAYTIKKKIIEMEMFFEKNRVEKEEKVERENALIQLKNDLRAKRRNSQRDNKPYKG</sequence>
<organism evidence="2">
    <name type="scientific">uncultured Sulfurovum sp</name>
    <dbReference type="NCBI Taxonomy" id="269237"/>
    <lineage>
        <taxon>Bacteria</taxon>
        <taxon>Pseudomonadati</taxon>
        <taxon>Campylobacterota</taxon>
        <taxon>Epsilonproteobacteria</taxon>
        <taxon>Campylobacterales</taxon>
        <taxon>Sulfurovaceae</taxon>
        <taxon>Sulfurovum</taxon>
        <taxon>environmental samples</taxon>
    </lineage>
</organism>
<proteinExistence type="predicted"/>